<dbReference type="FunFam" id="1.10.10.10:FF:000001">
    <property type="entry name" value="LysR family transcriptional regulator"/>
    <property type="match status" value="1"/>
</dbReference>
<organism evidence="6 7">
    <name type="scientific">Paenibacillus sabuli</name>
    <dbReference type="NCBI Taxonomy" id="2772509"/>
    <lineage>
        <taxon>Bacteria</taxon>
        <taxon>Bacillati</taxon>
        <taxon>Bacillota</taxon>
        <taxon>Bacilli</taxon>
        <taxon>Bacillales</taxon>
        <taxon>Paenibacillaceae</taxon>
        <taxon>Paenibacillus</taxon>
    </lineage>
</organism>
<name>A0A927GSS1_9BACL</name>
<dbReference type="PANTHER" id="PTHR30126">
    <property type="entry name" value="HTH-TYPE TRANSCRIPTIONAL REGULATOR"/>
    <property type="match status" value="1"/>
</dbReference>
<dbReference type="PRINTS" id="PR00039">
    <property type="entry name" value="HTHLYSR"/>
</dbReference>
<dbReference type="RefSeq" id="WP_190919132.1">
    <property type="nucleotide sequence ID" value="NZ_JACXIZ010000026.1"/>
</dbReference>
<dbReference type="SUPFAM" id="SSF53850">
    <property type="entry name" value="Periplasmic binding protein-like II"/>
    <property type="match status" value="1"/>
</dbReference>
<comment type="similarity">
    <text evidence="1">Belongs to the LysR transcriptional regulatory family.</text>
</comment>
<evidence type="ECO:0000256" key="1">
    <source>
        <dbReference type="ARBA" id="ARBA00009437"/>
    </source>
</evidence>
<dbReference type="InterPro" id="IPR036388">
    <property type="entry name" value="WH-like_DNA-bd_sf"/>
</dbReference>
<dbReference type="GO" id="GO:0003700">
    <property type="term" value="F:DNA-binding transcription factor activity"/>
    <property type="evidence" value="ECO:0007669"/>
    <property type="project" value="InterPro"/>
</dbReference>
<evidence type="ECO:0000256" key="4">
    <source>
        <dbReference type="ARBA" id="ARBA00023163"/>
    </source>
</evidence>
<dbReference type="PROSITE" id="PS50931">
    <property type="entry name" value="HTH_LYSR"/>
    <property type="match status" value="1"/>
</dbReference>
<dbReference type="Gene3D" id="1.10.10.10">
    <property type="entry name" value="Winged helix-like DNA-binding domain superfamily/Winged helix DNA-binding domain"/>
    <property type="match status" value="1"/>
</dbReference>
<dbReference type="InterPro" id="IPR036390">
    <property type="entry name" value="WH_DNA-bd_sf"/>
</dbReference>
<dbReference type="EMBL" id="JACXIZ010000026">
    <property type="protein sequence ID" value="MBD2846586.1"/>
    <property type="molecule type" value="Genomic_DNA"/>
</dbReference>
<evidence type="ECO:0000256" key="3">
    <source>
        <dbReference type="ARBA" id="ARBA00023125"/>
    </source>
</evidence>
<accession>A0A927GSS1</accession>
<dbReference type="GO" id="GO:0000976">
    <property type="term" value="F:transcription cis-regulatory region binding"/>
    <property type="evidence" value="ECO:0007669"/>
    <property type="project" value="TreeGrafter"/>
</dbReference>
<dbReference type="Proteomes" id="UP000621560">
    <property type="component" value="Unassembled WGS sequence"/>
</dbReference>
<dbReference type="Pfam" id="PF00126">
    <property type="entry name" value="HTH_1"/>
    <property type="match status" value="1"/>
</dbReference>
<dbReference type="AlphaFoldDB" id="A0A927GSS1"/>
<keyword evidence="2" id="KW-0805">Transcription regulation</keyword>
<keyword evidence="7" id="KW-1185">Reference proteome</keyword>
<keyword evidence="4" id="KW-0804">Transcription</keyword>
<evidence type="ECO:0000256" key="2">
    <source>
        <dbReference type="ARBA" id="ARBA00023015"/>
    </source>
</evidence>
<gene>
    <name evidence="6" type="ORF">IDH44_15405</name>
</gene>
<proteinExistence type="inferred from homology"/>
<evidence type="ECO:0000259" key="5">
    <source>
        <dbReference type="PROSITE" id="PS50931"/>
    </source>
</evidence>
<comment type="caution">
    <text evidence="6">The sequence shown here is derived from an EMBL/GenBank/DDBJ whole genome shotgun (WGS) entry which is preliminary data.</text>
</comment>
<feature type="domain" description="HTH lysR-type" evidence="5">
    <location>
        <begin position="1"/>
        <end position="58"/>
    </location>
</feature>
<dbReference type="Gene3D" id="3.40.190.290">
    <property type="match status" value="1"/>
</dbReference>
<dbReference type="InterPro" id="IPR000847">
    <property type="entry name" value="LysR_HTH_N"/>
</dbReference>
<protein>
    <submittedName>
        <fullName evidence="6">LysR family transcriptional regulator</fullName>
    </submittedName>
</protein>
<dbReference type="SUPFAM" id="SSF46785">
    <property type="entry name" value="Winged helix' DNA-binding domain"/>
    <property type="match status" value="1"/>
</dbReference>
<evidence type="ECO:0000313" key="7">
    <source>
        <dbReference type="Proteomes" id="UP000621560"/>
    </source>
</evidence>
<dbReference type="InterPro" id="IPR005119">
    <property type="entry name" value="LysR_subst-bd"/>
</dbReference>
<keyword evidence="3" id="KW-0238">DNA-binding</keyword>
<reference evidence="6" key="1">
    <citation type="submission" date="2020-09" db="EMBL/GenBank/DDBJ databases">
        <title>A novel bacterium of genus Paenibacillus, isolated from South China Sea.</title>
        <authorList>
            <person name="Huang H."/>
            <person name="Mo K."/>
            <person name="Hu Y."/>
        </authorList>
    </citation>
    <scope>NUCLEOTIDE SEQUENCE</scope>
    <source>
        <strain evidence="6">IB182496</strain>
    </source>
</reference>
<dbReference type="PANTHER" id="PTHR30126:SF39">
    <property type="entry name" value="HTH-TYPE TRANSCRIPTIONAL REGULATOR CYSL"/>
    <property type="match status" value="1"/>
</dbReference>
<evidence type="ECO:0000313" key="6">
    <source>
        <dbReference type="EMBL" id="MBD2846586.1"/>
    </source>
</evidence>
<dbReference type="Pfam" id="PF03466">
    <property type="entry name" value="LysR_substrate"/>
    <property type="match status" value="1"/>
</dbReference>
<sequence>MNYNLLYYFKVLGETEHYGRASQMLHIEQPSLSQSIKRLENELGVALFEKRGRNVTLTEPGRAFHQQIDRAFEAIDAAALELYRKAELETITISSVHSHPKSGFSSYVTQFLGLPGNAHIKISIFERHTQQSFDALRNQSCDLIVCSGKHDTDDLVYHPLSRRRVILLVPPEHPLAAREELDLREALPYKFIYPSPITGMRTIFEKLFAECNALPPMAMEAESVNFTASLVADHVGIALSPDAEQLDMYRIKKINLTNQASIFYHYLAYPGARPLSLAARQFVSFIVGQTTGLRGDREDV</sequence>